<evidence type="ECO:0000313" key="2">
    <source>
        <dbReference type="Proteomes" id="UP000427769"/>
    </source>
</evidence>
<dbReference type="OrthoDB" id="5422727at2"/>
<evidence type="ECO:0000313" key="1">
    <source>
        <dbReference type="EMBL" id="BBO72761.1"/>
    </source>
</evidence>
<evidence type="ECO:0008006" key="3">
    <source>
        <dbReference type="Google" id="ProtNLM"/>
    </source>
</evidence>
<accession>A0A5K7Z005</accession>
<proteinExistence type="predicted"/>
<dbReference type="Proteomes" id="UP000427769">
    <property type="component" value="Chromosome"/>
</dbReference>
<gene>
    <name evidence="1" type="ORF">DSCW_01780</name>
</gene>
<name>A0A5K7Z005_9BACT</name>
<dbReference type="EMBL" id="AP021875">
    <property type="protein sequence ID" value="BBO72761.1"/>
    <property type="molecule type" value="Genomic_DNA"/>
</dbReference>
<sequence>MPPKAAPLPAVALTYRLDGASVQLQWEMASDLSNKQARQATFTIYRSRRDLSEGACDDCPLVFEKVTTQPFVQTGGNRFSSVETLDSGYGYAFKVRLEIRGQAGADSNTVRFEYPFVGQSSDKETP</sequence>
<keyword evidence="2" id="KW-1185">Reference proteome</keyword>
<organism evidence="1 2">
    <name type="scientific">Desulfosarcina widdelii</name>
    <dbReference type="NCBI Taxonomy" id="947919"/>
    <lineage>
        <taxon>Bacteria</taxon>
        <taxon>Pseudomonadati</taxon>
        <taxon>Thermodesulfobacteriota</taxon>
        <taxon>Desulfobacteria</taxon>
        <taxon>Desulfobacterales</taxon>
        <taxon>Desulfosarcinaceae</taxon>
        <taxon>Desulfosarcina</taxon>
    </lineage>
</organism>
<protein>
    <recommendedName>
        <fullName evidence="3">Fibronectin type-III domain-containing protein</fullName>
    </recommendedName>
</protein>
<dbReference type="KEGG" id="dwd:DSCW_01780"/>
<reference evidence="1 2" key="1">
    <citation type="submission" date="2019-11" db="EMBL/GenBank/DDBJ databases">
        <title>Comparative genomics of hydrocarbon-degrading Desulfosarcina strains.</title>
        <authorList>
            <person name="Watanabe M."/>
            <person name="Kojima H."/>
            <person name="Fukui M."/>
        </authorList>
    </citation>
    <scope>NUCLEOTIDE SEQUENCE [LARGE SCALE GENOMIC DNA]</scope>
    <source>
        <strain evidence="1 2">PP31</strain>
    </source>
</reference>
<dbReference type="AlphaFoldDB" id="A0A5K7Z005"/>